<keyword evidence="3" id="KW-1185">Reference proteome</keyword>
<dbReference type="InterPro" id="IPR036770">
    <property type="entry name" value="Ankyrin_rpt-contain_sf"/>
</dbReference>
<dbReference type="Gene3D" id="1.25.40.20">
    <property type="entry name" value="Ankyrin repeat-containing domain"/>
    <property type="match status" value="1"/>
</dbReference>
<dbReference type="Proteomes" id="UP001234178">
    <property type="component" value="Unassembled WGS sequence"/>
</dbReference>
<feature type="region of interest" description="Disordered" evidence="1">
    <location>
        <begin position="1"/>
        <end position="24"/>
    </location>
</feature>
<name>A0ABR0ALI6_9CRUS</name>
<proteinExistence type="predicted"/>
<accession>A0ABR0ALI6</accession>
<dbReference type="EMBL" id="JAOYFB010000038">
    <property type="protein sequence ID" value="KAK4025843.1"/>
    <property type="molecule type" value="Genomic_DNA"/>
</dbReference>
<evidence type="ECO:0000313" key="2">
    <source>
        <dbReference type="EMBL" id="KAK4025843.1"/>
    </source>
</evidence>
<feature type="compositionally biased region" description="Polar residues" evidence="1">
    <location>
        <begin position="7"/>
        <end position="24"/>
    </location>
</feature>
<comment type="caution">
    <text evidence="2">The sequence shown here is derived from an EMBL/GenBank/DDBJ whole genome shotgun (WGS) entry which is preliminary data.</text>
</comment>
<organism evidence="2 3">
    <name type="scientific">Daphnia magna</name>
    <dbReference type="NCBI Taxonomy" id="35525"/>
    <lineage>
        <taxon>Eukaryota</taxon>
        <taxon>Metazoa</taxon>
        <taxon>Ecdysozoa</taxon>
        <taxon>Arthropoda</taxon>
        <taxon>Crustacea</taxon>
        <taxon>Branchiopoda</taxon>
        <taxon>Diplostraca</taxon>
        <taxon>Cladocera</taxon>
        <taxon>Anomopoda</taxon>
        <taxon>Daphniidae</taxon>
        <taxon>Daphnia</taxon>
    </lineage>
</organism>
<gene>
    <name evidence="2" type="ORF">OUZ56_014888</name>
</gene>
<evidence type="ECO:0000256" key="1">
    <source>
        <dbReference type="SAM" id="MobiDB-lite"/>
    </source>
</evidence>
<evidence type="ECO:0008006" key="4">
    <source>
        <dbReference type="Google" id="ProtNLM"/>
    </source>
</evidence>
<sequence length="434" mass="51059">MQAFLLRQSTTDGGSTIPKSPLQLSNRGGTALRNKLEVQTLEQLEQLKKQRRAHWKVQAFLVSHRIFSELGYFPNLFTVVNLFIFSLKKWSERQLGTNRAFKVSLFIIELFDNQWWEDYIEEDAMRAWEVINNTLHYLCAILELLSRLPNHLSFPDLMFLLRFACNHLQKTYTSYWPTSILYHTRKSEISNMENLILIIVTLITEKQNILTPSDIQEFKQCFAQHVYLYGQWQNEKSNLLLKACTVRIKPDSTFEMIKLLLQIGANPNYVDEKRNSSLHLLALQECALFPWNDRRWNPLHGRHFSTTVQAFLEAGYHEDQINEQGETALECFKFLEMHAVYPDAEFQLTKFLELLLLNSLMKKVKFLLAPDVGVSYICKYSRKSYSFWYGIPISGDIGYFRFRVLQLLFRVFLVIRYQQYRLNKCLAPRLATSS</sequence>
<reference evidence="2 3" key="1">
    <citation type="journal article" date="2023" name="Nucleic Acids Res.">
        <title>The hologenome of Daphnia magna reveals possible DNA methylation and microbiome-mediated evolution of the host genome.</title>
        <authorList>
            <person name="Chaturvedi A."/>
            <person name="Li X."/>
            <person name="Dhandapani V."/>
            <person name="Marshall H."/>
            <person name="Kissane S."/>
            <person name="Cuenca-Cambronero M."/>
            <person name="Asole G."/>
            <person name="Calvet F."/>
            <person name="Ruiz-Romero M."/>
            <person name="Marangio P."/>
            <person name="Guigo R."/>
            <person name="Rago D."/>
            <person name="Mirbahai L."/>
            <person name="Eastwood N."/>
            <person name="Colbourne J.K."/>
            <person name="Zhou J."/>
            <person name="Mallon E."/>
            <person name="Orsini L."/>
        </authorList>
    </citation>
    <scope>NUCLEOTIDE SEQUENCE [LARGE SCALE GENOMIC DNA]</scope>
    <source>
        <strain evidence="2">LRV0_1</strain>
    </source>
</reference>
<evidence type="ECO:0000313" key="3">
    <source>
        <dbReference type="Proteomes" id="UP001234178"/>
    </source>
</evidence>
<dbReference type="SUPFAM" id="SSF48403">
    <property type="entry name" value="Ankyrin repeat"/>
    <property type="match status" value="1"/>
</dbReference>
<protein>
    <recommendedName>
        <fullName evidence="4">ANK_REP_REGION domain-containing protein</fullName>
    </recommendedName>
</protein>